<dbReference type="InterPro" id="IPR033133">
    <property type="entry name" value="PUM-HD"/>
</dbReference>
<keyword evidence="2" id="KW-0963">Cytoplasm</keyword>
<evidence type="ECO:0000256" key="4">
    <source>
        <dbReference type="ARBA" id="ARBA00022845"/>
    </source>
</evidence>
<dbReference type="PANTHER" id="PTHR12537:SF173">
    <property type="entry name" value="PUMILIO HOMOLOG 26-RELATED"/>
    <property type="match status" value="1"/>
</dbReference>
<dbReference type="SUPFAM" id="SSF48371">
    <property type="entry name" value="ARM repeat"/>
    <property type="match status" value="1"/>
</dbReference>
<dbReference type="InterPro" id="IPR001313">
    <property type="entry name" value="Pumilio_RNA-bd_rpt"/>
</dbReference>
<organism evidence="8 9">
    <name type="scientific">Camelina sativa</name>
    <name type="common">False flax</name>
    <name type="synonym">Myagrum sativum</name>
    <dbReference type="NCBI Taxonomy" id="90675"/>
    <lineage>
        <taxon>Eukaryota</taxon>
        <taxon>Viridiplantae</taxon>
        <taxon>Streptophyta</taxon>
        <taxon>Embryophyta</taxon>
        <taxon>Tracheophyta</taxon>
        <taxon>Spermatophyta</taxon>
        <taxon>Magnoliopsida</taxon>
        <taxon>eudicotyledons</taxon>
        <taxon>Gunneridae</taxon>
        <taxon>Pentapetalae</taxon>
        <taxon>rosids</taxon>
        <taxon>malvids</taxon>
        <taxon>Brassicales</taxon>
        <taxon>Brassicaceae</taxon>
        <taxon>Camelineae</taxon>
        <taxon>Camelina</taxon>
    </lineage>
</organism>
<evidence type="ECO:0000256" key="2">
    <source>
        <dbReference type="ARBA" id="ARBA00022490"/>
    </source>
</evidence>
<dbReference type="PROSITE" id="PS50302">
    <property type="entry name" value="PUM"/>
    <property type="match status" value="2"/>
</dbReference>
<dbReference type="InterPro" id="IPR016024">
    <property type="entry name" value="ARM-type_fold"/>
</dbReference>
<evidence type="ECO:0000256" key="1">
    <source>
        <dbReference type="ARBA" id="ARBA00004496"/>
    </source>
</evidence>
<evidence type="ECO:0000256" key="5">
    <source>
        <dbReference type="ARBA" id="ARBA00022884"/>
    </source>
</evidence>
<keyword evidence="8" id="KW-1185">Reference proteome</keyword>
<evidence type="ECO:0000313" key="8">
    <source>
        <dbReference type="Proteomes" id="UP000694864"/>
    </source>
</evidence>
<name>A0ABM0WZN5_CAMSA</name>
<evidence type="ECO:0000313" key="9">
    <source>
        <dbReference type="RefSeq" id="XP_010478476.1"/>
    </source>
</evidence>
<reference evidence="9" key="2">
    <citation type="submission" date="2025-08" db="UniProtKB">
        <authorList>
            <consortium name="RefSeq"/>
        </authorList>
    </citation>
    <scope>IDENTIFICATION</scope>
    <source>
        <tissue evidence="9">Leaf</tissue>
    </source>
</reference>
<feature type="repeat" description="Pumilio" evidence="6">
    <location>
        <begin position="171"/>
        <end position="206"/>
    </location>
</feature>
<dbReference type="InterPro" id="IPR011989">
    <property type="entry name" value="ARM-like"/>
</dbReference>
<reference evidence="8" key="1">
    <citation type="journal article" date="2014" name="Nat. Commun.">
        <title>The emerging biofuel crop Camelina sativa retains a highly undifferentiated hexaploid genome structure.</title>
        <authorList>
            <person name="Kagale S."/>
            <person name="Koh C."/>
            <person name="Nixon J."/>
            <person name="Bollina V."/>
            <person name="Clarke W.E."/>
            <person name="Tuteja R."/>
            <person name="Spillane C."/>
            <person name="Robinson S.J."/>
            <person name="Links M.G."/>
            <person name="Clarke C."/>
            <person name="Higgins E.E."/>
            <person name="Huebert T."/>
            <person name="Sharpe A.G."/>
            <person name="Parkin I.A."/>
        </authorList>
    </citation>
    <scope>NUCLEOTIDE SEQUENCE [LARGE SCALE GENOMIC DNA]</scope>
    <source>
        <strain evidence="8">cv. DH55</strain>
    </source>
</reference>
<dbReference type="RefSeq" id="XP_010478476.1">
    <property type="nucleotide sequence ID" value="XM_010480174.1"/>
</dbReference>
<evidence type="ECO:0000256" key="6">
    <source>
        <dbReference type="PROSITE-ProRule" id="PRU00317"/>
    </source>
</evidence>
<keyword evidence="3" id="KW-0677">Repeat</keyword>
<dbReference type="Gene3D" id="1.25.10.10">
    <property type="entry name" value="Leucine-rich Repeat Variant"/>
    <property type="match status" value="1"/>
</dbReference>
<dbReference type="Pfam" id="PF00806">
    <property type="entry name" value="PUF"/>
    <property type="match status" value="4"/>
</dbReference>
<evidence type="ECO:0000259" key="7">
    <source>
        <dbReference type="PROSITE" id="PS50303"/>
    </source>
</evidence>
<proteinExistence type="predicted"/>
<feature type="domain" description="PUM-HD" evidence="7">
    <location>
        <begin position="1"/>
        <end position="278"/>
    </location>
</feature>
<sequence length="280" mass="31971">MEGEAGPNEFNDMITRNNGSEFSRFVSFLTSQSDYFFEIVNDRQGSGRVRRLLGKFQETDEILLNAIVHRFIDIMTGKYSYLVALTAFRVSRSFELFRRTLRDALYLASDVIGCIALNQMITESKGFFRDQLLHEIADNADWLSMDDSGNFVVQHVLNLRDLECTNLVAFRLYSHYVALSSEKRGSYIVEQVLESGSMIALYLVVSNLIKCGGFTLSRLARHEFGNYVVKKALNVTRREGRFDLFLGLVRMLKVSPFLDLLRVSQHGRNIVAILDSTTIM</sequence>
<dbReference type="GeneID" id="104757428"/>
<evidence type="ECO:0000256" key="3">
    <source>
        <dbReference type="ARBA" id="ARBA00022737"/>
    </source>
</evidence>
<comment type="subcellular location">
    <subcellularLocation>
        <location evidence="1">Cytoplasm</location>
    </subcellularLocation>
</comment>
<keyword evidence="5" id="KW-0694">RNA-binding</keyword>
<keyword evidence="4" id="KW-0810">Translation regulation</keyword>
<dbReference type="Proteomes" id="UP000694864">
    <property type="component" value="Chromosome 2"/>
</dbReference>
<feature type="repeat" description="Pumilio" evidence="6">
    <location>
        <begin position="207"/>
        <end position="247"/>
    </location>
</feature>
<protein>
    <submittedName>
        <fullName evidence="9">Pumilio homolog 18-like</fullName>
    </submittedName>
</protein>
<gene>
    <name evidence="9" type="primary">LOC104757428</name>
</gene>
<dbReference type="PROSITE" id="PS50303">
    <property type="entry name" value="PUM_HD"/>
    <property type="match status" value="1"/>
</dbReference>
<accession>A0ABM0WZN5</accession>
<dbReference type="PANTHER" id="PTHR12537">
    <property type="entry name" value="RNA BINDING PROTEIN PUMILIO-RELATED"/>
    <property type="match status" value="1"/>
</dbReference>